<dbReference type="Pfam" id="PF00005">
    <property type="entry name" value="ABC_tran"/>
    <property type="match status" value="1"/>
</dbReference>
<sequence length="584" mass="67335">MSHPYISLLTTGWKYAREQRKKYILVYFMFICANLIFSLNPLLLGWFVGKLQNDAHNVLRYTAMFVAGYFLLKLFEWCFHGPARVMERTLAFYLSRNFLMERYHQVLHLPVKWHQDHHSGSTINRIRKAYEALRDFFDRGFIYLYAITKFVFSVTAIIYFSPIFGCIAVLMGCLVVWTITRFDKPFIKTLSEVNEREHVVSATLFDSLSNIMTVIALRLEKSMESGLLQKVSRILPPFRKNATVNEWKWFASEMLITLIYCIVAGGYVYQHYEPGKVFNVAGLVMLLGYINQFTSVFQTIAFQYTEIVQFDTAIRTASNINTSYAELQRAEEPGELPADWRCVEIKNLDFSHRFVYDNDYVPQSLHNLHLNIERGKKIALIGESGSGKSTLLALLRGLYLPRSVELNVDKKPFSMESLNESITLFPQEPEIFENTISYNITLGLPFSQEEVIEACKSAHFLEVVNNLPEGLSSDIREKGVNLSGGQKQRLALARGFLAAKESGIVLLDEPTSSVDPKTEAMIYSNMFKAFPDKAIISSMHRLHLLHQFDYIYILHQGRVQDEGTFEHLMQNSVAFQELWRHQKN</sequence>
<organism evidence="10 11">
    <name type="scientific">Pinibacter soli</name>
    <dbReference type="NCBI Taxonomy" id="3044211"/>
    <lineage>
        <taxon>Bacteria</taxon>
        <taxon>Pseudomonadati</taxon>
        <taxon>Bacteroidota</taxon>
        <taxon>Chitinophagia</taxon>
        <taxon>Chitinophagales</taxon>
        <taxon>Chitinophagaceae</taxon>
        <taxon>Pinibacter</taxon>
    </lineage>
</organism>
<evidence type="ECO:0000259" key="8">
    <source>
        <dbReference type="PROSITE" id="PS50893"/>
    </source>
</evidence>
<evidence type="ECO:0000259" key="9">
    <source>
        <dbReference type="PROSITE" id="PS50929"/>
    </source>
</evidence>
<name>A0ABT6RBN9_9BACT</name>
<dbReference type="Pfam" id="PF00664">
    <property type="entry name" value="ABC_membrane"/>
    <property type="match status" value="1"/>
</dbReference>
<feature type="transmembrane region" description="Helical" evidence="7">
    <location>
        <begin position="24"/>
        <end position="47"/>
    </location>
</feature>
<evidence type="ECO:0000256" key="2">
    <source>
        <dbReference type="ARBA" id="ARBA00022692"/>
    </source>
</evidence>
<dbReference type="SMART" id="SM00382">
    <property type="entry name" value="AAA"/>
    <property type="match status" value="1"/>
</dbReference>
<evidence type="ECO:0000256" key="7">
    <source>
        <dbReference type="SAM" id="Phobius"/>
    </source>
</evidence>
<dbReference type="InterPro" id="IPR039421">
    <property type="entry name" value="Type_1_exporter"/>
</dbReference>
<evidence type="ECO:0000256" key="6">
    <source>
        <dbReference type="ARBA" id="ARBA00023136"/>
    </source>
</evidence>
<feature type="transmembrane region" description="Helical" evidence="7">
    <location>
        <begin position="249"/>
        <end position="269"/>
    </location>
</feature>
<accession>A0ABT6RBN9</accession>
<dbReference type="PROSITE" id="PS00211">
    <property type="entry name" value="ABC_TRANSPORTER_1"/>
    <property type="match status" value="1"/>
</dbReference>
<evidence type="ECO:0000256" key="1">
    <source>
        <dbReference type="ARBA" id="ARBA00004651"/>
    </source>
</evidence>
<feature type="domain" description="ABC transporter" evidence="8">
    <location>
        <begin position="343"/>
        <end position="581"/>
    </location>
</feature>
<keyword evidence="11" id="KW-1185">Reference proteome</keyword>
<dbReference type="PANTHER" id="PTHR24221">
    <property type="entry name" value="ATP-BINDING CASSETTE SUB-FAMILY B"/>
    <property type="match status" value="1"/>
</dbReference>
<dbReference type="PROSITE" id="PS50893">
    <property type="entry name" value="ABC_TRANSPORTER_2"/>
    <property type="match status" value="1"/>
</dbReference>
<dbReference type="SUPFAM" id="SSF90123">
    <property type="entry name" value="ABC transporter transmembrane region"/>
    <property type="match status" value="1"/>
</dbReference>
<gene>
    <name evidence="10" type="ORF">QJ048_06035</name>
</gene>
<dbReference type="InterPro" id="IPR011527">
    <property type="entry name" value="ABC1_TM_dom"/>
</dbReference>
<comment type="caution">
    <text evidence="10">The sequence shown here is derived from an EMBL/GenBank/DDBJ whole genome shotgun (WGS) entry which is preliminary data.</text>
</comment>
<dbReference type="InterPro" id="IPR017871">
    <property type="entry name" value="ABC_transporter-like_CS"/>
</dbReference>
<dbReference type="InterPro" id="IPR036640">
    <property type="entry name" value="ABC1_TM_sf"/>
</dbReference>
<evidence type="ECO:0000313" key="10">
    <source>
        <dbReference type="EMBL" id="MDI3319322.1"/>
    </source>
</evidence>
<keyword evidence="2 7" id="KW-0812">Transmembrane</keyword>
<dbReference type="Proteomes" id="UP001226434">
    <property type="component" value="Unassembled WGS sequence"/>
</dbReference>
<evidence type="ECO:0000313" key="11">
    <source>
        <dbReference type="Proteomes" id="UP001226434"/>
    </source>
</evidence>
<evidence type="ECO:0000256" key="5">
    <source>
        <dbReference type="ARBA" id="ARBA00022989"/>
    </source>
</evidence>
<dbReference type="GO" id="GO:0005524">
    <property type="term" value="F:ATP binding"/>
    <property type="evidence" value="ECO:0007669"/>
    <property type="project" value="UniProtKB-KW"/>
</dbReference>
<reference evidence="10 11" key="1">
    <citation type="submission" date="2023-05" db="EMBL/GenBank/DDBJ databases">
        <title>Genome sequence of Pinibacter sp. MAH-24.</title>
        <authorList>
            <person name="Huq M.A."/>
        </authorList>
    </citation>
    <scope>NUCLEOTIDE SEQUENCE [LARGE SCALE GENOMIC DNA]</scope>
    <source>
        <strain evidence="10 11">MAH-24</strain>
    </source>
</reference>
<keyword evidence="4 10" id="KW-0067">ATP-binding</keyword>
<dbReference type="PANTHER" id="PTHR24221:SF654">
    <property type="entry name" value="ATP-BINDING CASSETTE SUB-FAMILY B MEMBER 6"/>
    <property type="match status" value="1"/>
</dbReference>
<evidence type="ECO:0000256" key="3">
    <source>
        <dbReference type="ARBA" id="ARBA00022741"/>
    </source>
</evidence>
<dbReference type="PROSITE" id="PS50929">
    <property type="entry name" value="ABC_TM1F"/>
    <property type="match status" value="1"/>
</dbReference>
<dbReference type="Gene3D" id="1.20.1560.10">
    <property type="entry name" value="ABC transporter type 1, transmembrane domain"/>
    <property type="match status" value="1"/>
</dbReference>
<keyword evidence="6 7" id="KW-0472">Membrane</keyword>
<dbReference type="InterPro" id="IPR027417">
    <property type="entry name" value="P-loop_NTPase"/>
</dbReference>
<feature type="domain" description="ABC transmembrane type-1" evidence="9">
    <location>
        <begin position="24"/>
        <end position="309"/>
    </location>
</feature>
<comment type="subcellular location">
    <subcellularLocation>
        <location evidence="1">Cell membrane</location>
        <topology evidence="1">Multi-pass membrane protein</topology>
    </subcellularLocation>
</comment>
<feature type="transmembrane region" description="Helical" evidence="7">
    <location>
        <begin position="59"/>
        <end position="79"/>
    </location>
</feature>
<dbReference type="Gene3D" id="3.40.50.300">
    <property type="entry name" value="P-loop containing nucleotide triphosphate hydrolases"/>
    <property type="match status" value="1"/>
</dbReference>
<dbReference type="RefSeq" id="WP_282333436.1">
    <property type="nucleotide sequence ID" value="NZ_JASBRG010000003.1"/>
</dbReference>
<feature type="transmembrane region" description="Helical" evidence="7">
    <location>
        <begin position="150"/>
        <end position="179"/>
    </location>
</feature>
<protein>
    <submittedName>
        <fullName evidence="10">ABC transporter ATP-binding protein</fullName>
    </submittedName>
</protein>
<dbReference type="SUPFAM" id="SSF52540">
    <property type="entry name" value="P-loop containing nucleoside triphosphate hydrolases"/>
    <property type="match status" value="1"/>
</dbReference>
<dbReference type="EMBL" id="JASBRG010000003">
    <property type="protein sequence ID" value="MDI3319322.1"/>
    <property type="molecule type" value="Genomic_DNA"/>
</dbReference>
<keyword evidence="3" id="KW-0547">Nucleotide-binding</keyword>
<keyword evidence="5 7" id="KW-1133">Transmembrane helix</keyword>
<proteinExistence type="predicted"/>
<dbReference type="InterPro" id="IPR003593">
    <property type="entry name" value="AAA+_ATPase"/>
</dbReference>
<dbReference type="InterPro" id="IPR003439">
    <property type="entry name" value="ABC_transporter-like_ATP-bd"/>
</dbReference>
<evidence type="ECO:0000256" key="4">
    <source>
        <dbReference type="ARBA" id="ARBA00022840"/>
    </source>
</evidence>